<evidence type="ECO:0000313" key="7">
    <source>
        <dbReference type="EMBL" id="PVZ95657.1"/>
    </source>
</evidence>
<accession>A0A2V1HY44</accession>
<feature type="domain" description="Galactosyltransferase C-terminal" evidence="6">
    <location>
        <begin position="179"/>
        <end position="227"/>
    </location>
</feature>
<evidence type="ECO:0000313" key="8">
    <source>
        <dbReference type="Proteomes" id="UP000244893"/>
    </source>
</evidence>
<keyword evidence="4 7" id="KW-0808">Transferase</keyword>
<gene>
    <name evidence="7" type="ORF">DDQ50_04020</name>
</gene>
<evidence type="ECO:0000256" key="2">
    <source>
        <dbReference type="ARBA" id="ARBA00006739"/>
    </source>
</evidence>
<comment type="caution">
    <text evidence="7">The sequence shown here is derived from an EMBL/GenBank/DDBJ whole genome shotgun (WGS) entry which is preliminary data.</text>
</comment>
<dbReference type="Gene3D" id="3.90.550.10">
    <property type="entry name" value="Spore Coat Polysaccharide Biosynthesis Protein SpsA, Chain A"/>
    <property type="match status" value="1"/>
</dbReference>
<comment type="similarity">
    <text evidence="2">Belongs to the glycosyltransferase 2 family.</text>
</comment>
<feature type="domain" description="Glycosyltransferase 2-like" evidence="5">
    <location>
        <begin position="27"/>
        <end position="140"/>
    </location>
</feature>
<dbReference type="EMBL" id="QEOP01000001">
    <property type="protein sequence ID" value="PVZ95657.1"/>
    <property type="molecule type" value="Genomic_DNA"/>
</dbReference>
<dbReference type="GO" id="GO:0016757">
    <property type="term" value="F:glycosyltransferase activity"/>
    <property type="evidence" value="ECO:0007669"/>
    <property type="project" value="UniProtKB-KW"/>
</dbReference>
<organism evidence="7 8">
    <name type="scientific">Amnibacterium flavum</name>
    <dbReference type="NCBI Taxonomy" id="2173173"/>
    <lineage>
        <taxon>Bacteria</taxon>
        <taxon>Bacillati</taxon>
        <taxon>Actinomycetota</taxon>
        <taxon>Actinomycetes</taxon>
        <taxon>Micrococcales</taxon>
        <taxon>Microbacteriaceae</taxon>
        <taxon>Amnibacterium</taxon>
    </lineage>
</organism>
<name>A0A2V1HY44_9MICO</name>
<dbReference type="Proteomes" id="UP000244893">
    <property type="component" value="Unassembled WGS sequence"/>
</dbReference>
<evidence type="ECO:0000259" key="5">
    <source>
        <dbReference type="Pfam" id="PF00535"/>
    </source>
</evidence>
<proteinExistence type="inferred from homology"/>
<dbReference type="OrthoDB" id="4120491at2"/>
<keyword evidence="3" id="KW-0328">Glycosyltransferase</keyword>
<dbReference type="InterPro" id="IPR027791">
    <property type="entry name" value="Galactosyl_T_C"/>
</dbReference>
<dbReference type="SUPFAM" id="SSF53448">
    <property type="entry name" value="Nucleotide-diphospho-sugar transferases"/>
    <property type="match status" value="1"/>
</dbReference>
<sequence>MTARRAVPGNRWDLLDGIDPVEAPKVSVVVVHFEQHDQLRRTLAALARQTLVPHQVIVVDDGSAEPPVVPSGVELIVQEDLGFRLAAARNAGVRAATGEVVVFLDADTAPEPAYLERMSRLPALTGDTVAVGRRRHADLSGLGPDEPIELAERAELDEPEWLRSAYRRSRNLLDADDRSYRYLIGAVLACSRDFVDEVGGFDESLIGYGGEDWDWAYRAWLAGAVFAHVPDAVAWHDGPDFAGRESSDAGDQKTRETLRLAERIPVPGSRARGLRSVAADIVAVVGSGMSRAQAAITADSLLAAVPGLDVVVNSEFAEIAALDSRIRAADDLADAIREGWLPLAAPLDRVRKIIVVEAPLLITDDRALREILAPERPSPPREVRVSGAGGAAALRVLDVRSLRRQLRWHRNDLSEVEAVTVPWIVSAGDNLEAHLGGWAT</sequence>
<evidence type="ECO:0000259" key="6">
    <source>
        <dbReference type="Pfam" id="PF02709"/>
    </source>
</evidence>
<dbReference type="RefSeq" id="WP_116755392.1">
    <property type="nucleotide sequence ID" value="NZ_JBHUEX010000001.1"/>
</dbReference>
<dbReference type="PANTHER" id="PTHR43179:SF12">
    <property type="entry name" value="GALACTOFURANOSYLTRANSFERASE GLFT2"/>
    <property type="match status" value="1"/>
</dbReference>
<reference evidence="7 8" key="1">
    <citation type="submission" date="2018-05" db="EMBL/GenBank/DDBJ databases">
        <title>Amnibacterium sp. M8JJ-5, whole genome shotgun sequence.</title>
        <authorList>
            <person name="Tuo L."/>
        </authorList>
    </citation>
    <scope>NUCLEOTIDE SEQUENCE [LARGE SCALE GENOMIC DNA]</scope>
    <source>
        <strain evidence="7 8">M8JJ-5</strain>
    </source>
</reference>
<protein>
    <submittedName>
        <fullName evidence="7">Glycosyltransferase</fullName>
    </submittedName>
</protein>
<dbReference type="InterPro" id="IPR029044">
    <property type="entry name" value="Nucleotide-diphossugar_trans"/>
</dbReference>
<evidence type="ECO:0000256" key="1">
    <source>
        <dbReference type="ARBA" id="ARBA00004776"/>
    </source>
</evidence>
<evidence type="ECO:0000256" key="3">
    <source>
        <dbReference type="ARBA" id="ARBA00022676"/>
    </source>
</evidence>
<dbReference type="Pfam" id="PF02709">
    <property type="entry name" value="Glyco_transf_7C"/>
    <property type="match status" value="1"/>
</dbReference>
<dbReference type="InterPro" id="IPR001173">
    <property type="entry name" value="Glyco_trans_2-like"/>
</dbReference>
<keyword evidence="8" id="KW-1185">Reference proteome</keyword>
<evidence type="ECO:0000256" key="4">
    <source>
        <dbReference type="ARBA" id="ARBA00022679"/>
    </source>
</evidence>
<comment type="pathway">
    <text evidence="1">Cell wall biogenesis; cell wall polysaccharide biosynthesis.</text>
</comment>
<dbReference type="Pfam" id="PF00535">
    <property type="entry name" value="Glycos_transf_2"/>
    <property type="match status" value="1"/>
</dbReference>
<dbReference type="PANTHER" id="PTHR43179">
    <property type="entry name" value="RHAMNOSYLTRANSFERASE WBBL"/>
    <property type="match status" value="1"/>
</dbReference>
<dbReference type="AlphaFoldDB" id="A0A2V1HY44"/>